<reference evidence="18" key="1">
    <citation type="submission" date="2025-08" db="UniProtKB">
        <authorList>
            <consortium name="Ensembl"/>
        </authorList>
    </citation>
    <scope>IDENTIFICATION</scope>
</reference>
<reference evidence="18" key="2">
    <citation type="submission" date="2025-09" db="UniProtKB">
        <authorList>
            <consortium name="Ensembl"/>
        </authorList>
    </citation>
    <scope>IDENTIFICATION</scope>
</reference>
<evidence type="ECO:0000313" key="19">
    <source>
        <dbReference type="Proteomes" id="UP000472277"/>
    </source>
</evidence>
<comment type="function">
    <text evidence="13">rRNA N6-methyltransferase that specifically methylates the adenine in position 4220 of 28S rRNA. N6-methylation of adenine(4220) in 28S rRNA is required for translation.</text>
</comment>
<dbReference type="InterPro" id="IPR010666">
    <property type="entry name" value="Znf_GRF"/>
</dbReference>
<dbReference type="GO" id="GO:0003676">
    <property type="term" value="F:nucleic acid binding"/>
    <property type="evidence" value="ECO:0007669"/>
    <property type="project" value="InterPro"/>
</dbReference>
<feature type="compositionally biased region" description="Basic residues" evidence="16">
    <location>
        <begin position="533"/>
        <end position="552"/>
    </location>
</feature>
<keyword evidence="8" id="KW-0479">Metal-binding</keyword>
<comment type="subcellular location">
    <subcellularLocation>
        <location evidence="1">Cytoplasm</location>
    </subcellularLocation>
    <subcellularLocation>
        <location evidence="2">Nucleus</location>
        <location evidence="2">Nucleolus</location>
    </subcellularLocation>
</comment>
<keyword evidence="11" id="KW-0539">Nucleus</keyword>
<gene>
    <name evidence="18" type="primary">ZCCHC4</name>
    <name evidence="18" type="synonym">zcchc4</name>
</gene>
<dbReference type="InterPro" id="IPR002052">
    <property type="entry name" value="DNA_methylase_N6_adenine_CS"/>
</dbReference>
<dbReference type="PROSITE" id="PS51999">
    <property type="entry name" value="ZF_GRF"/>
    <property type="match status" value="1"/>
</dbReference>
<accession>A0A674BLC5</accession>
<evidence type="ECO:0000256" key="9">
    <source>
        <dbReference type="ARBA" id="ARBA00022771"/>
    </source>
</evidence>
<keyword evidence="10" id="KW-0862">Zinc</keyword>
<dbReference type="PROSITE" id="PS00092">
    <property type="entry name" value="N6_MTASE"/>
    <property type="match status" value="1"/>
</dbReference>
<dbReference type="GO" id="GO:0005730">
    <property type="term" value="C:nucleolus"/>
    <property type="evidence" value="ECO:0007669"/>
    <property type="project" value="UniProtKB-SubCell"/>
</dbReference>
<dbReference type="GeneTree" id="ENSGT00390000012556"/>
<dbReference type="PANTHER" id="PTHR13493:SF3">
    <property type="entry name" value="RRNA N6-ADENOSINE-METHYLTRANSFERASE ZCCHC4"/>
    <property type="match status" value="1"/>
</dbReference>
<evidence type="ECO:0000256" key="4">
    <source>
        <dbReference type="ARBA" id="ARBA00022490"/>
    </source>
</evidence>
<evidence type="ECO:0000256" key="6">
    <source>
        <dbReference type="ARBA" id="ARBA00022679"/>
    </source>
</evidence>
<proteinExistence type="inferred from homology"/>
<name>A0A674BLC5_SALTR</name>
<keyword evidence="19" id="KW-1185">Reference proteome</keyword>
<dbReference type="InterPro" id="IPR041370">
    <property type="entry name" value="Mlase_EEF1AKMT1/ZCCHC4"/>
</dbReference>
<keyword evidence="9 15" id="KW-0863">Zinc-finger</keyword>
<keyword evidence="5" id="KW-0489">Methyltransferase</keyword>
<dbReference type="Ensembl" id="ENSSTUT00000076256.1">
    <property type="protein sequence ID" value="ENSSTUP00000071851.1"/>
    <property type="gene ID" value="ENSSTUG00000031388.1"/>
</dbReference>
<evidence type="ECO:0000256" key="14">
    <source>
        <dbReference type="ARBA" id="ARBA00049767"/>
    </source>
</evidence>
<keyword evidence="7" id="KW-0949">S-adenosyl-L-methionine</keyword>
<evidence type="ECO:0000256" key="2">
    <source>
        <dbReference type="ARBA" id="ARBA00004604"/>
    </source>
</evidence>
<evidence type="ECO:0000256" key="8">
    <source>
        <dbReference type="ARBA" id="ARBA00022723"/>
    </source>
</evidence>
<evidence type="ECO:0000256" key="15">
    <source>
        <dbReference type="PROSITE-ProRule" id="PRU01343"/>
    </source>
</evidence>
<dbReference type="GO" id="GO:0005737">
    <property type="term" value="C:cytoplasm"/>
    <property type="evidence" value="ECO:0007669"/>
    <property type="project" value="UniProtKB-SubCell"/>
</dbReference>
<dbReference type="AlphaFoldDB" id="A0A674BLC5"/>
<evidence type="ECO:0000256" key="11">
    <source>
        <dbReference type="ARBA" id="ARBA00023242"/>
    </source>
</evidence>
<keyword evidence="6" id="KW-0808">Transferase</keyword>
<evidence type="ECO:0000256" key="5">
    <source>
        <dbReference type="ARBA" id="ARBA00022603"/>
    </source>
</evidence>
<dbReference type="PANTHER" id="PTHR13493">
    <property type="entry name" value="ZINC FINGER CCHC DOMAIN-CONTAINING"/>
    <property type="match status" value="1"/>
</dbReference>
<evidence type="ECO:0000256" key="7">
    <source>
        <dbReference type="ARBA" id="ARBA00022691"/>
    </source>
</evidence>
<dbReference type="Pfam" id="PF10237">
    <property type="entry name" value="N6-adenineMlase"/>
    <property type="match status" value="1"/>
</dbReference>
<feature type="region of interest" description="Disordered" evidence="16">
    <location>
        <begin position="505"/>
        <end position="552"/>
    </location>
</feature>
<evidence type="ECO:0000313" key="18">
    <source>
        <dbReference type="Ensembl" id="ENSSTUP00000071851.1"/>
    </source>
</evidence>
<sequence length="552" mass="63962">MPTAVKPHRRRKKLRNAIWRGVALSDVEYSRLTAWQERHAYNVLIKQIYLVTLLFTNMQLKGSDEDGFGIEIVLQQGDRKPPSCVHGPTLLFEKVCKGEEGRRFYACSACRDRKECPFFQWEDDKVSEARLLAREEENRSKMPPFTHQQYCSRFRKFLALPLGRRFCQDCQLLLLPGEWEIHASHKMSQADDITEARLSRPSLMLKPLENKKSNAQYLFADRSCHFLLDTLAKLGYRKVLCVGTPRLHELIKLRNQEGKSDPMKSLLLDIDFRYAQFYGQDEFCHYNMFNHHFFGGEAASGVLRAFLGEEDGEKVIMVSDPPFGGLVKPLAHSFSQISETWRKLQTSEGSVVEMPIVWIFPYFFEPRILECFPSFTMLDYQVDYDNHPLYKHGKTGRKQSPVRLFTNLTPRDIVLPREEGYRFCKVCERYVWSGNKHCTKCNLCPSKDGRVWKHCSECQKCVKPSWRHCQSCARCALPDHPCGNSPGLEGCFNCGSLKHKRRACPLKDKRRTDNKRSKAKGGRNLPKQPMKSNSKRKSGAQRRANKLKKMTE</sequence>
<protein>
    <recommendedName>
        <fullName evidence="14">rRNA N(6)-adenosine-methyltransferase ZCCHC4</fullName>
    </recommendedName>
    <alternativeName>
        <fullName evidence="12">Zinc finger CCHC domain-containing protein 4</fullName>
    </alternativeName>
</protein>
<dbReference type="SMR" id="A0A674BLC5"/>
<evidence type="ECO:0000256" key="1">
    <source>
        <dbReference type="ARBA" id="ARBA00004496"/>
    </source>
</evidence>
<evidence type="ECO:0000256" key="3">
    <source>
        <dbReference type="ARBA" id="ARBA00008246"/>
    </source>
</evidence>
<dbReference type="InterPro" id="IPR039846">
    <property type="entry name" value="ZCCHC4"/>
</dbReference>
<dbReference type="Pfam" id="PF06839">
    <property type="entry name" value="Zn_ribbon_GRF"/>
    <property type="match status" value="1"/>
</dbReference>
<evidence type="ECO:0000256" key="16">
    <source>
        <dbReference type="SAM" id="MobiDB-lite"/>
    </source>
</evidence>
<organism evidence="18 19">
    <name type="scientific">Salmo trutta</name>
    <name type="common">Brown trout</name>
    <dbReference type="NCBI Taxonomy" id="8032"/>
    <lineage>
        <taxon>Eukaryota</taxon>
        <taxon>Metazoa</taxon>
        <taxon>Chordata</taxon>
        <taxon>Craniata</taxon>
        <taxon>Vertebrata</taxon>
        <taxon>Euteleostomi</taxon>
        <taxon>Actinopterygii</taxon>
        <taxon>Neopterygii</taxon>
        <taxon>Teleostei</taxon>
        <taxon>Protacanthopterygii</taxon>
        <taxon>Salmoniformes</taxon>
        <taxon>Salmonidae</taxon>
        <taxon>Salmoninae</taxon>
        <taxon>Salmo</taxon>
    </lineage>
</organism>
<comment type="similarity">
    <text evidence="3">Belongs to the ZCCHC4 family.</text>
</comment>
<dbReference type="Proteomes" id="UP000472277">
    <property type="component" value="Chromosome 5"/>
</dbReference>
<dbReference type="OMA" id="FPYFMEH"/>
<evidence type="ECO:0000256" key="10">
    <source>
        <dbReference type="ARBA" id="ARBA00022833"/>
    </source>
</evidence>
<feature type="domain" description="GRF-type" evidence="17">
    <location>
        <begin position="84"/>
        <end position="125"/>
    </location>
</feature>
<feature type="compositionally biased region" description="Basic and acidic residues" evidence="16">
    <location>
        <begin position="505"/>
        <end position="516"/>
    </location>
</feature>
<keyword evidence="4" id="KW-0963">Cytoplasm</keyword>
<dbReference type="GO" id="GO:0008988">
    <property type="term" value="F:rRNA (adenine-N6-)-methyltransferase activity"/>
    <property type="evidence" value="ECO:0007669"/>
    <property type="project" value="InterPro"/>
</dbReference>
<evidence type="ECO:0000256" key="13">
    <source>
        <dbReference type="ARBA" id="ARBA00046086"/>
    </source>
</evidence>
<dbReference type="GO" id="GO:0008270">
    <property type="term" value="F:zinc ion binding"/>
    <property type="evidence" value="ECO:0007669"/>
    <property type="project" value="UniProtKB-KW"/>
</dbReference>
<evidence type="ECO:0000259" key="17">
    <source>
        <dbReference type="PROSITE" id="PS51999"/>
    </source>
</evidence>
<evidence type="ECO:0000256" key="12">
    <source>
        <dbReference type="ARBA" id="ARBA00032078"/>
    </source>
</evidence>
<dbReference type="InParanoid" id="A0A674BLC5"/>